<dbReference type="GO" id="GO:0006511">
    <property type="term" value="P:ubiquitin-dependent protein catabolic process"/>
    <property type="evidence" value="ECO:0007669"/>
    <property type="project" value="TreeGrafter"/>
</dbReference>
<feature type="compositionally biased region" description="Low complexity" evidence="2">
    <location>
        <begin position="25"/>
        <end position="42"/>
    </location>
</feature>
<name>A0A813GJ44_POLGL</name>
<gene>
    <name evidence="4" type="ORF">PGLA1383_LOCUS42310</name>
</gene>
<keyword evidence="1" id="KW-0862">Zinc</keyword>
<dbReference type="AlphaFoldDB" id="A0A813GJ44"/>
<organism evidence="4 5">
    <name type="scientific">Polarella glacialis</name>
    <name type="common">Dinoflagellate</name>
    <dbReference type="NCBI Taxonomy" id="89957"/>
    <lineage>
        <taxon>Eukaryota</taxon>
        <taxon>Sar</taxon>
        <taxon>Alveolata</taxon>
        <taxon>Dinophyceae</taxon>
        <taxon>Suessiales</taxon>
        <taxon>Suessiaceae</taxon>
        <taxon>Polarella</taxon>
    </lineage>
</organism>
<dbReference type="GO" id="GO:0061630">
    <property type="term" value="F:ubiquitin protein ligase activity"/>
    <property type="evidence" value="ECO:0007669"/>
    <property type="project" value="TreeGrafter"/>
</dbReference>
<dbReference type="PANTHER" id="PTHR22765">
    <property type="entry name" value="RING FINGER AND PROTEASE ASSOCIATED DOMAIN-CONTAINING"/>
    <property type="match status" value="1"/>
</dbReference>
<keyword evidence="1" id="KW-0479">Metal-binding</keyword>
<dbReference type="PANTHER" id="PTHR22765:SF434">
    <property type="entry name" value="GB|AAD18119.1-RELATED"/>
    <property type="match status" value="1"/>
</dbReference>
<feature type="region of interest" description="Disordered" evidence="2">
    <location>
        <begin position="70"/>
        <end position="93"/>
    </location>
</feature>
<keyword evidence="1" id="KW-0863">Zinc-finger</keyword>
<keyword evidence="5" id="KW-1185">Reference proteome</keyword>
<reference evidence="4" key="1">
    <citation type="submission" date="2021-02" db="EMBL/GenBank/DDBJ databases">
        <authorList>
            <person name="Dougan E. K."/>
            <person name="Rhodes N."/>
            <person name="Thang M."/>
            <person name="Chan C."/>
        </authorList>
    </citation>
    <scope>NUCLEOTIDE SEQUENCE</scope>
</reference>
<dbReference type="Proteomes" id="UP000654075">
    <property type="component" value="Unassembled WGS sequence"/>
</dbReference>
<feature type="non-terminal residue" evidence="4">
    <location>
        <position position="1"/>
    </location>
</feature>
<dbReference type="CDD" id="cd16454">
    <property type="entry name" value="RING-H2_PA-TM-RING"/>
    <property type="match status" value="1"/>
</dbReference>
<evidence type="ECO:0000256" key="2">
    <source>
        <dbReference type="SAM" id="MobiDB-lite"/>
    </source>
</evidence>
<proteinExistence type="predicted"/>
<dbReference type="OMA" id="AACISEW"/>
<dbReference type="InterPro" id="IPR051826">
    <property type="entry name" value="E3_ubiquitin-ligase_domain"/>
</dbReference>
<accession>A0A813GJ44</accession>
<comment type="caution">
    <text evidence="4">The sequence shown here is derived from an EMBL/GenBank/DDBJ whole genome shotgun (WGS) entry which is preliminary data.</text>
</comment>
<sequence>PAGPLGDLPGLEWDAERNRYFRRQAPAGGAASASPSSSDAPAESQPLVAQIPVSATVALTIKEVQFPLRPVRSRRRGRGGGPFQRAGSGVDQEGQSVCPVCLEDFERGEKLLQLPLCSHLFHRRCLEPWMAQRGSCPSCRAPVDAALHVAQQASGQAAE</sequence>
<evidence type="ECO:0000313" key="5">
    <source>
        <dbReference type="Proteomes" id="UP000654075"/>
    </source>
</evidence>
<evidence type="ECO:0000256" key="1">
    <source>
        <dbReference type="PROSITE-ProRule" id="PRU00175"/>
    </source>
</evidence>
<dbReference type="OrthoDB" id="8062037at2759"/>
<dbReference type="GO" id="GO:0008270">
    <property type="term" value="F:zinc ion binding"/>
    <property type="evidence" value="ECO:0007669"/>
    <property type="project" value="UniProtKB-KW"/>
</dbReference>
<evidence type="ECO:0000259" key="3">
    <source>
        <dbReference type="PROSITE" id="PS50089"/>
    </source>
</evidence>
<feature type="domain" description="RING-type" evidence="3">
    <location>
        <begin position="98"/>
        <end position="140"/>
    </location>
</feature>
<dbReference type="EMBL" id="CAJNNV010028635">
    <property type="protein sequence ID" value="CAE8625304.1"/>
    <property type="molecule type" value="Genomic_DNA"/>
</dbReference>
<dbReference type="Gene3D" id="3.30.40.10">
    <property type="entry name" value="Zinc/RING finger domain, C3HC4 (zinc finger)"/>
    <property type="match status" value="1"/>
</dbReference>
<dbReference type="InterPro" id="IPR013083">
    <property type="entry name" value="Znf_RING/FYVE/PHD"/>
</dbReference>
<dbReference type="InterPro" id="IPR001841">
    <property type="entry name" value="Znf_RING"/>
</dbReference>
<dbReference type="Pfam" id="PF13639">
    <property type="entry name" value="zf-RING_2"/>
    <property type="match status" value="1"/>
</dbReference>
<dbReference type="SUPFAM" id="SSF57850">
    <property type="entry name" value="RING/U-box"/>
    <property type="match status" value="1"/>
</dbReference>
<feature type="region of interest" description="Disordered" evidence="2">
    <location>
        <begin position="16"/>
        <end position="45"/>
    </location>
</feature>
<evidence type="ECO:0000313" key="4">
    <source>
        <dbReference type="EMBL" id="CAE8625304.1"/>
    </source>
</evidence>
<protein>
    <recommendedName>
        <fullName evidence="3">RING-type domain-containing protein</fullName>
    </recommendedName>
</protein>
<dbReference type="PROSITE" id="PS50089">
    <property type="entry name" value="ZF_RING_2"/>
    <property type="match status" value="1"/>
</dbReference>
<dbReference type="SMART" id="SM00184">
    <property type="entry name" value="RING"/>
    <property type="match status" value="1"/>
</dbReference>